<name>A0A9N7UA00_PLEPL</name>
<accession>A0A9N7UA00</accession>
<evidence type="ECO:0000313" key="3">
    <source>
        <dbReference type="Proteomes" id="UP001153269"/>
    </source>
</evidence>
<evidence type="ECO:0000256" key="1">
    <source>
        <dbReference type="SAM" id="MobiDB-lite"/>
    </source>
</evidence>
<reference evidence="2" key="1">
    <citation type="submission" date="2020-03" db="EMBL/GenBank/DDBJ databases">
        <authorList>
            <person name="Weist P."/>
        </authorList>
    </citation>
    <scope>NUCLEOTIDE SEQUENCE</scope>
</reference>
<protein>
    <submittedName>
        <fullName evidence="2">Uncharacterized protein</fullName>
    </submittedName>
</protein>
<gene>
    <name evidence="2" type="ORF">PLEPLA_LOCUS14640</name>
</gene>
<dbReference type="EMBL" id="CADEAL010000906">
    <property type="protein sequence ID" value="CAB1426702.1"/>
    <property type="molecule type" value="Genomic_DNA"/>
</dbReference>
<keyword evidence="3" id="KW-1185">Reference proteome</keyword>
<evidence type="ECO:0000313" key="2">
    <source>
        <dbReference type="EMBL" id="CAB1426702.1"/>
    </source>
</evidence>
<sequence length="148" mass="15317">MSDPLIQQEHASESVWRRFATHRFNSCNLTSTQLTNQDRAAQTNSTVGIFWRSCELRLRGGASGRPRSATAGGWKEGKAAKGPSSSDDLQVKDLLSSAVPRAAAASSSKHLGVLGGLGGLGGAPAASGPPNKDAGYVLAWLLCNLAAG</sequence>
<dbReference type="AlphaFoldDB" id="A0A9N7UA00"/>
<dbReference type="Proteomes" id="UP001153269">
    <property type="component" value="Unassembled WGS sequence"/>
</dbReference>
<comment type="caution">
    <text evidence="2">The sequence shown here is derived from an EMBL/GenBank/DDBJ whole genome shotgun (WGS) entry which is preliminary data.</text>
</comment>
<feature type="region of interest" description="Disordered" evidence="1">
    <location>
        <begin position="60"/>
        <end position="88"/>
    </location>
</feature>
<proteinExistence type="predicted"/>
<organism evidence="2 3">
    <name type="scientific">Pleuronectes platessa</name>
    <name type="common">European plaice</name>
    <dbReference type="NCBI Taxonomy" id="8262"/>
    <lineage>
        <taxon>Eukaryota</taxon>
        <taxon>Metazoa</taxon>
        <taxon>Chordata</taxon>
        <taxon>Craniata</taxon>
        <taxon>Vertebrata</taxon>
        <taxon>Euteleostomi</taxon>
        <taxon>Actinopterygii</taxon>
        <taxon>Neopterygii</taxon>
        <taxon>Teleostei</taxon>
        <taxon>Neoteleostei</taxon>
        <taxon>Acanthomorphata</taxon>
        <taxon>Carangaria</taxon>
        <taxon>Pleuronectiformes</taxon>
        <taxon>Pleuronectoidei</taxon>
        <taxon>Pleuronectidae</taxon>
        <taxon>Pleuronectes</taxon>
    </lineage>
</organism>